<comment type="caution">
    <text evidence="3">The sequence shown here is derived from an EMBL/GenBank/DDBJ whole genome shotgun (WGS) entry which is preliminary data.</text>
</comment>
<dbReference type="InterPro" id="IPR004843">
    <property type="entry name" value="Calcineurin-like_PHP"/>
</dbReference>
<dbReference type="InterPro" id="IPR029052">
    <property type="entry name" value="Metallo-depent_PP-like"/>
</dbReference>
<dbReference type="Gene3D" id="3.60.21.10">
    <property type="match status" value="1"/>
</dbReference>
<dbReference type="InterPro" id="IPR013783">
    <property type="entry name" value="Ig-like_fold"/>
</dbReference>
<keyword evidence="1" id="KW-0732">Signal</keyword>
<dbReference type="EMBL" id="SHLY01000007">
    <property type="protein sequence ID" value="TAA41819.1"/>
    <property type="molecule type" value="Genomic_DNA"/>
</dbReference>
<dbReference type="InterPro" id="IPR003961">
    <property type="entry name" value="FN3_dom"/>
</dbReference>
<evidence type="ECO:0000313" key="3">
    <source>
        <dbReference type="EMBL" id="TAA41819.1"/>
    </source>
</evidence>
<feature type="domain" description="Fibronectin type-III" evidence="2">
    <location>
        <begin position="423"/>
        <end position="511"/>
    </location>
</feature>
<evidence type="ECO:0000313" key="4">
    <source>
        <dbReference type="Proteomes" id="UP000292544"/>
    </source>
</evidence>
<dbReference type="SMART" id="SM00060">
    <property type="entry name" value="FN3"/>
    <property type="match status" value="2"/>
</dbReference>
<reference evidence="4" key="1">
    <citation type="submission" date="2019-02" db="EMBL/GenBank/DDBJ databases">
        <title>Draft genome sequence of Muricauda sp. 176CP4-71.</title>
        <authorList>
            <person name="Park J.-S."/>
        </authorList>
    </citation>
    <scope>NUCLEOTIDE SEQUENCE [LARGE SCALE GENOMIC DNA]</scope>
    <source>
        <strain evidence="4">176GS2-150</strain>
    </source>
</reference>
<feature type="domain" description="Fibronectin type-III" evidence="2">
    <location>
        <begin position="327"/>
        <end position="414"/>
    </location>
</feature>
<dbReference type="SUPFAM" id="SSF56300">
    <property type="entry name" value="Metallo-dependent phosphatases"/>
    <property type="match status" value="1"/>
</dbReference>
<evidence type="ECO:0000259" key="2">
    <source>
        <dbReference type="PROSITE" id="PS50853"/>
    </source>
</evidence>
<dbReference type="Pfam" id="PF00149">
    <property type="entry name" value="Metallophos"/>
    <property type="match status" value="1"/>
</dbReference>
<dbReference type="RefSeq" id="WP_130567709.1">
    <property type="nucleotide sequence ID" value="NZ_SHLY01000007.1"/>
</dbReference>
<sequence length="610" mass="65644">MNLNRVVLNVFVSFLLISVANVAFARPSTFLPAEKEVFAIGDLHGDYSAMVSILRAAKLIDGSNNWIGGSKTLVQVGDQLDRGDTEKQILDLFENLIVQAQQSGGQVLVLNGNHETMNVELDFRYVTTGGFRQFEGYYNNSITDSDVVSLPSSQRGRAVAFKPGGPYAKVLSEHNAIVMVGRTVFVHGGITPSHARYGIDNINAEISEWMKGYSREPSSVGGSGPLWNRDYGDDTLSASDCQQLNETLSALNASRMVIAHTRQRSINQACDGKVWRVDVGMASYYGGRLQALKITNDDLIQIVNQNGSISDTGFGGGGGSQCDLLTTPNDPVASNVTTSSFTVSWNGVAGADSYLIKRWDSAAGEWVDYKTVAETSLQVTGVQDEKVYLTVTALSDCGERSGTSGYVTITMQVDGGQCEALAKPNTPVASSITSSSYTISWDGVSGADRYLVKRWNEAKGAWEEFTTTTDTKISVTDEQESVVYFNVSALNSCGEASTASSYVTVTLTDGSGGGSGTCPSGYTHYNGTLNADGKASPVDGGYYYASSYGTHGMENIGTSLTMSFYKWKSSQWELKRSSTTSLSYTSTEGYYYPYLSGTPGATYDICLKRP</sequence>
<dbReference type="SUPFAM" id="SSF49265">
    <property type="entry name" value="Fibronectin type III"/>
    <property type="match status" value="1"/>
</dbReference>
<feature type="chain" id="PRO_5045542244" description="Fibronectin type-III domain-containing protein" evidence="1">
    <location>
        <begin position="26"/>
        <end position="610"/>
    </location>
</feature>
<dbReference type="PANTHER" id="PTHR46546">
    <property type="entry name" value="SHEWANELLA-LIKE PROTEIN PHOSPHATASE 1"/>
    <property type="match status" value="1"/>
</dbReference>
<name>A0ABY1WLM4_9GAMM</name>
<proteinExistence type="predicted"/>
<organism evidence="3 4">
    <name type="scientific">Corallincola spongiicola</name>
    <dbReference type="NCBI Taxonomy" id="2520508"/>
    <lineage>
        <taxon>Bacteria</taxon>
        <taxon>Pseudomonadati</taxon>
        <taxon>Pseudomonadota</taxon>
        <taxon>Gammaproteobacteria</taxon>
        <taxon>Alteromonadales</taxon>
        <taxon>Psychromonadaceae</taxon>
        <taxon>Corallincola</taxon>
    </lineage>
</organism>
<feature type="signal peptide" evidence="1">
    <location>
        <begin position="1"/>
        <end position="25"/>
    </location>
</feature>
<dbReference type="Gene3D" id="2.60.40.10">
    <property type="entry name" value="Immunoglobulins"/>
    <property type="match status" value="2"/>
</dbReference>
<dbReference type="Proteomes" id="UP000292544">
    <property type="component" value="Unassembled WGS sequence"/>
</dbReference>
<accession>A0ABY1WLM4</accession>
<dbReference type="InterPro" id="IPR036116">
    <property type="entry name" value="FN3_sf"/>
</dbReference>
<dbReference type="CDD" id="cd00063">
    <property type="entry name" value="FN3"/>
    <property type="match status" value="1"/>
</dbReference>
<protein>
    <recommendedName>
        <fullName evidence="2">Fibronectin type-III domain-containing protein</fullName>
    </recommendedName>
</protein>
<keyword evidence="4" id="KW-1185">Reference proteome</keyword>
<dbReference type="PROSITE" id="PS50853">
    <property type="entry name" value="FN3"/>
    <property type="match status" value="2"/>
</dbReference>
<evidence type="ECO:0000256" key="1">
    <source>
        <dbReference type="SAM" id="SignalP"/>
    </source>
</evidence>
<gene>
    <name evidence="3" type="ORF">EXY25_16425</name>
</gene>
<dbReference type="PANTHER" id="PTHR46546:SF4">
    <property type="entry name" value="SHEWANELLA-LIKE PROTEIN PHOSPHATASE 1"/>
    <property type="match status" value="1"/>
</dbReference>